<accession>A0A024WCP6</accession>
<evidence type="ECO:0000313" key="3">
    <source>
        <dbReference type="EMBL" id="ETW37986.1"/>
    </source>
</evidence>
<name>A0A024WCP6_PLAFA</name>
<dbReference type="InterPro" id="IPR052299">
    <property type="entry name" value="CEP76"/>
</dbReference>
<dbReference type="OrthoDB" id="5527234at2759"/>
<protein>
    <submittedName>
        <fullName evidence="3">Uncharacterized protein</fullName>
    </submittedName>
</protein>
<evidence type="ECO:0000313" key="4">
    <source>
        <dbReference type="Proteomes" id="UP000030708"/>
    </source>
</evidence>
<dbReference type="PANTHER" id="PTHR46436">
    <property type="entry name" value="CENTROSOMAL PROTEIN OF 76 KDA"/>
    <property type="match status" value="1"/>
</dbReference>
<feature type="transmembrane region" description="Helical" evidence="2">
    <location>
        <begin position="1370"/>
        <end position="1397"/>
    </location>
</feature>
<dbReference type="Proteomes" id="UP000030708">
    <property type="component" value="Unassembled WGS sequence"/>
</dbReference>
<evidence type="ECO:0000256" key="2">
    <source>
        <dbReference type="SAM" id="Phobius"/>
    </source>
</evidence>
<reference evidence="3 4" key="2">
    <citation type="submission" date="2013-02" db="EMBL/GenBank/DDBJ databases">
        <title>The Genome Sequence of Plasmodium falciparum Tanzania (2000708).</title>
        <authorList>
            <consortium name="The Broad Institute Genome Sequencing Platform"/>
            <consortium name="The Broad Institute Genome Sequencing Center for Infectious Disease"/>
            <person name="Neafsey D."/>
            <person name="Cheeseman I."/>
            <person name="Volkman S."/>
            <person name="Adams J."/>
            <person name="Walker B."/>
            <person name="Young S.K."/>
            <person name="Zeng Q."/>
            <person name="Gargeya S."/>
            <person name="Fitzgerald M."/>
            <person name="Haas B."/>
            <person name="Abouelleil A."/>
            <person name="Alvarado L."/>
            <person name="Arachchi H.M."/>
            <person name="Berlin A.M."/>
            <person name="Chapman S.B."/>
            <person name="Dewar J."/>
            <person name="Goldberg J."/>
            <person name="Griggs A."/>
            <person name="Gujja S."/>
            <person name="Hansen M."/>
            <person name="Howarth C."/>
            <person name="Imamovic A."/>
            <person name="Larimer J."/>
            <person name="McCowan C."/>
            <person name="Murphy C."/>
            <person name="Neiman D."/>
            <person name="Pearson M."/>
            <person name="Priest M."/>
            <person name="Roberts A."/>
            <person name="Saif S."/>
            <person name="Shea T."/>
            <person name="Sisk P."/>
            <person name="Sykes S."/>
            <person name="Wortman J."/>
            <person name="Nusbaum C."/>
            <person name="Birren B."/>
        </authorList>
    </citation>
    <scope>NUCLEOTIDE SEQUENCE [LARGE SCALE GENOMIC DNA]</scope>
    <source>
        <strain evidence="4">Tanzania (2000708)</strain>
    </source>
</reference>
<dbReference type="PANTHER" id="PTHR46436:SF2">
    <property type="entry name" value="CHROMOSOME UNDETERMINED SCAFFOLD_119, WHOLE GENOME SHOTGUN SEQUENCE"/>
    <property type="match status" value="1"/>
</dbReference>
<organism evidence="3 4">
    <name type="scientific">Plasmodium falciparum Tanzania</name>
    <name type="common">2000708</name>
    <dbReference type="NCBI Taxonomy" id="1036725"/>
    <lineage>
        <taxon>Eukaryota</taxon>
        <taxon>Sar</taxon>
        <taxon>Alveolata</taxon>
        <taxon>Apicomplexa</taxon>
        <taxon>Aconoidasida</taxon>
        <taxon>Haemosporida</taxon>
        <taxon>Plasmodiidae</taxon>
        <taxon>Plasmodium</taxon>
        <taxon>Plasmodium (Laverania)</taxon>
    </lineage>
</organism>
<keyword evidence="2" id="KW-0472">Membrane</keyword>
<evidence type="ECO:0000256" key="1">
    <source>
        <dbReference type="SAM" id="MobiDB-lite"/>
    </source>
</evidence>
<dbReference type="eggNOG" id="ENOG502QZPK">
    <property type="taxonomic scope" value="Eukaryota"/>
</dbReference>
<sequence>MFLINKLKDIFYYNEENKDLEKGKLKKQVHIGELNDEIWLYKEEYKKEHLSEEYITEEEYEGKDYDDDGNERKPKDHFLEVPLFDEDYNGRDINKKLNYLSSKMTKPIKIKEEEVMSEESISTTDDEEDIEEPFLDLYEELKREQSMKEFYNPMLKPRLWRLEFFIKYIHNLESQKQKNFYLVSFGNKKLKLYGSLKNEVLYTPGYTFEAGEVKYLRVPLPIWTEKEMSISYNDLENFELGIEMWQIKGLVFNELYACAKKTLKDIIEAEPDMNIILKRKIEKKNIIFETQRLGVYMQLSEIFEFHMALDSWWFISTAEMPTYLKKLPKFLRFKFPLSERDWIIHSSYNSSNNFWLYPGYFCFIGTYQQLANAFFILTVLCYNSNYRYKPPILLGSCIISLKSVTEYPFFKGIVKKLTLDKSRFKQGEIVGNIKCFINSYGMEENDINIQRPSQPLRTINNGKKEHYWVMTRHEEGWVCFWEVTNKCIIHLKNRWNNNNFLKNSDIIMENEMLRKINMQKDNKYYSGEYLMNFVKYGLEELKKKEREIREEYDMKEENKLYSMDMYGEKKMKDEKVNVDEILYNDEEFFNNMFEIKYEKNDTYKCNKTLKYLLENFSKYIPISPKMFLLDYENTLTYVPYSSIEIVFNDQQLYGNMQNLHPSCILYDLENNYHWRPFLNHAPSQIKNEITISTPLSDKLSVKYTKDLEEEIREMILFMRNKEGLETNFNESSEIRYFLEMYIDLCEYKLNLDNNYNTKPENYEYSEEKKKKKKNEGENFETYETKGNIQEGNETNQMVGRVEGKNTWSQYKNDFYPNIEAQYVNKEDLNFYNSYHPVENIEMMNKEKKQHLTNIPNDYIYGMNDEIYNNGKEQYIKNYVFNKDNSANVLNNYDENVKRKNIKRFSMSAVHRKENIEHEKKKDVLEENKNNIFKGELNNLCSDTNRQKSNCDIYNEFCDDECCDDECCDDECCDDECCDDECCDDEYCDDEYCEEIYKEMKEKYYYDKDENIEEEEGYYKHMENIPNKFIKKYNKKHNYLWKLQKRLEKKSKRIKDELRGKKLWMNNNIGKVNKEMFANFIDTNNYLMKKLGANTNIKKTDNYSEYIKNIRNKEEHGYLFIPSKEIYKEMEERKKKKNSYNDDNNNNNNYCNVLYKNDLKNNNYHVMKNNLKLFSKRKFKKKIDRNILINLKCAYNLSRVKTKLSKYKFLSIKNKLRRTKEGHRYSTKRPIYLIPSNREIINEHITNNCDISNDEELVASRNKKKFVTQSEHQMYGDQNVFGMNYDQMGIDRNIVYNKNENDKQMQQHDQYIMNRNEQLATNMYDHVGEARNPQVENPSKTKEDFSYPPKTWSRLNPTSKYVAHQISQWNWYYSLVYPLIGGVMSNWVFLGCLVPWMTAQERETKMKKTPKKNMNKR</sequence>
<keyword evidence="2" id="KW-1133">Transmembrane helix</keyword>
<proteinExistence type="predicted"/>
<reference evidence="3 4" key="1">
    <citation type="submission" date="2013-02" db="EMBL/GenBank/DDBJ databases">
        <title>The Genome Annotation of Plasmodium falciparum Tanzania (2000708).</title>
        <authorList>
            <consortium name="The Broad Institute Genome Sequencing Platform"/>
            <consortium name="The Broad Institute Genome Sequencing Center for Infectious Disease"/>
            <person name="Neafsey D."/>
            <person name="Hoffman S."/>
            <person name="Volkman S."/>
            <person name="Rosenthal P."/>
            <person name="Walker B."/>
            <person name="Young S.K."/>
            <person name="Zeng Q."/>
            <person name="Gargeya S."/>
            <person name="Fitzgerald M."/>
            <person name="Haas B."/>
            <person name="Abouelleil A."/>
            <person name="Allen A.W."/>
            <person name="Alvarado L."/>
            <person name="Arachchi H.M."/>
            <person name="Berlin A.M."/>
            <person name="Chapman S.B."/>
            <person name="Gainer-Dewar J."/>
            <person name="Goldberg J."/>
            <person name="Griggs A."/>
            <person name="Gujja S."/>
            <person name="Hansen M."/>
            <person name="Howarth C."/>
            <person name="Imamovic A."/>
            <person name="Ireland A."/>
            <person name="Larimer J."/>
            <person name="McCowan C."/>
            <person name="Murphy C."/>
            <person name="Pearson M."/>
            <person name="Poon T.W."/>
            <person name="Priest M."/>
            <person name="Roberts A."/>
            <person name="Saif S."/>
            <person name="Shea T."/>
            <person name="Sisk P."/>
            <person name="Sykes S."/>
            <person name="Wortman J."/>
            <person name="Nusbaum C."/>
            <person name="Birren B."/>
        </authorList>
    </citation>
    <scope>NUCLEOTIDE SEQUENCE [LARGE SCALE GENOMIC DNA]</scope>
    <source>
        <strain evidence="4">Tanzania (2000708)</strain>
    </source>
</reference>
<gene>
    <name evidence="3" type="ORF">PFTANZ_01329</name>
</gene>
<dbReference type="EMBL" id="KI926335">
    <property type="protein sequence ID" value="ETW37986.1"/>
    <property type="molecule type" value="Genomic_DNA"/>
</dbReference>
<feature type="region of interest" description="Disordered" evidence="1">
    <location>
        <begin position="758"/>
        <end position="777"/>
    </location>
</feature>
<keyword evidence="2" id="KW-0812">Transmembrane</keyword>